<protein>
    <submittedName>
        <fullName evidence="3">VWA domain-containing protein</fullName>
    </submittedName>
</protein>
<reference evidence="3 4" key="1">
    <citation type="submission" date="2019-12" db="EMBL/GenBank/DDBJ databases">
        <title>Corynebacterium sp. nov., isolated from feces of the Anser Albifrons in China.</title>
        <authorList>
            <person name="Liu Q."/>
        </authorList>
    </citation>
    <scope>NUCLEOTIDE SEQUENCE [LARGE SCALE GENOMIC DNA]</scope>
    <source>
        <strain evidence="3 4">4H37-19</strain>
    </source>
</reference>
<feature type="transmembrane region" description="Helical" evidence="1">
    <location>
        <begin position="12"/>
        <end position="37"/>
    </location>
</feature>
<sequence length="451" mass="48595">MARHSNGQRNFRLAPGLIALIVIIAVILALSAGWLALRRHNATVSEASQKECIEGHLEVPIFESTPGVAGALIDQWSHENSVIRDYCVHPTFVASPDQAAALVGLSNDDIDESLSQGKRSVSGTHIQTRLTLSLALKEGSQLADDPATTLFPEPQAAAIALALSGGDQDEAAKLLNRDHDLSLDQALQGHPPSLAVSTIPEGYHREALPYQVNSILVPLTATEKVNEEQTRAGAAFVEYAATHDQSQPNEVLNEAALAQLRSAQQMLPSADTLFLLDTSGRMNSEFDHQPAFEATRSAITDAAEQLGLQGKTVALMNYSSPLSPGVTKGWRVNSEFGSADKVKGDLALLHTGGVPQTRSAVMKALELAEQHHRDSRVATRVVVISTGTDEAIDDISFRKSIEDARQQGIDLRLIHLGVEPMDSVLSDYHPALPTSVVQLRQMVSHWVGVRI</sequence>
<dbReference type="RefSeq" id="WP_187975647.1">
    <property type="nucleotide sequence ID" value="NZ_CP046884.1"/>
</dbReference>
<dbReference type="SUPFAM" id="SSF53300">
    <property type="entry name" value="vWA-like"/>
    <property type="match status" value="1"/>
</dbReference>
<dbReference type="InterPro" id="IPR036465">
    <property type="entry name" value="vWFA_dom_sf"/>
</dbReference>
<dbReference type="InterPro" id="IPR002035">
    <property type="entry name" value="VWF_A"/>
</dbReference>
<evidence type="ECO:0000256" key="1">
    <source>
        <dbReference type="SAM" id="Phobius"/>
    </source>
</evidence>
<keyword evidence="1" id="KW-0472">Membrane</keyword>
<dbReference type="AlphaFoldDB" id="A0A7H0SNR6"/>
<dbReference type="EMBL" id="CP046884">
    <property type="protein sequence ID" value="QNQ90191.1"/>
    <property type="molecule type" value="Genomic_DNA"/>
</dbReference>
<gene>
    <name evidence="3" type="ORF">GP475_05705</name>
</gene>
<accession>A0A7H0SNR6</accession>
<proteinExistence type="predicted"/>
<dbReference type="Proteomes" id="UP000516320">
    <property type="component" value="Chromosome"/>
</dbReference>
<dbReference type="PROSITE" id="PS50234">
    <property type="entry name" value="VWFA"/>
    <property type="match status" value="1"/>
</dbReference>
<evidence type="ECO:0000313" key="4">
    <source>
        <dbReference type="Proteomes" id="UP000516320"/>
    </source>
</evidence>
<dbReference type="CDD" id="cd00198">
    <property type="entry name" value="vWFA"/>
    <property type="match status" value="1"/>
</dbReference>
<evidence type="ECO:0000313" key="3">
    <source>
        <dbReference type="EMBL" id="QNQ90191.1"/>
    </source>
</evidence>
<dbReference type="Pfam" id="PF00092">
    <property type="entry name" value="VWA"/>
    <property type="match status" value="1"/>
</dbReference>
<dbReference type="Gene3D" id="3.40.50.410">
    <property type="entry name" value="von Willebrand factor, type A domain"/>
    <property type="match status" value="1"/>
</dbReference>
<dbReference type="SMART" id="SM00327">
    <property type="entry name" value="VWA"/>
    <property type="match status" value="1"/>
</dbReference>
<keyword evidence="1" id="KW-0812">Transmembrane</keyword>
<organism evidence="3 4">
    <name type="scientific">Corynebacterium poyangense</name>
    <dbReference type="NCBI Taxonomy" id="2684405"/>
    <lineage>
        <taxon>Bacteria</taxon>
        <taxon>Bacillati</taxon>
        <taxon>Actinomycetota</taxon>
        <taxon>Actinomycetes</taxon>
        <taxon>Mycobacteriales</taxon>
        <taxon>Corynebacteriaceae</taxon>
        <taxon>Corynebacterium</taxon>
    </lineage>
</organism>
<feature type="domain" description="VWFA" evidence="2">
    <location>
        <begin position="271"/>
        <end position="417"/>
    </location>
</feature>
<evidence type="ECO:0000259" key="2">
    <source>
        <dbReference type="PROSITE" id="PS50234"/>
    </source>
</evidence>
<keyword evidence="1" id="KW-1133">Transmembrane helix</keyword>
<name>A0A7H0SNR6_9CORY</name>
<keyword evidence="4" id="KW-1185">Reference proteome</keyword>
<dbReference type="KEGG" id="cpoy:GP475_05705"/>